<dbReference type="PANTHER" id="PTHR36172:SF1">
    <property type="entry name" value="RESOLVASE-RELATED"/>
    <property type="match status" value="1"/>
</dbReference>
<reference evidence="3" key="1">
    <citation type="journal article" date="2019" name="Int. J. Syst. Evol. Microbiol.">
        <title>The Global Catalogue of Microorganisms (GCM) 10K type strain sequencing project: providing services to taxonomists for standard genome sequencing and annotation.</title>
        <authorList>
            <consortium name="The Broad Institute Genomics Platform"/>
            <consortium name="The Broad Institute Genome Sequencing Center for Infectious Disease"/>
            <person name="Wu L."/>
            <person name="Ma J."/>
        </authorList>
    </citation>
    <scope>NUCLEOTIDE SEQUENCE [LARGE SCALE GENOMIC DNA]</scope>
    <source>
        <strain evidence="3">JCM 17939</strain>
    </source>
</reference>
<name>A0ABP8UA14_9ACTN</name>
<keyword evidence="3" id="KW-1185">Reference proteome</keyword>
<dbReference type="Gene3D" id="3.40.50.1390">
    <property type="entry name" value="Resolvase, N-terminal catalytic domain"/>
    <property type="match status" value="1"/>
</dbReference>
<gene>
    <name evidence="2" type="ORF">GCM10023196_027930</name>
</gene>
<dbReference type="Proteomes" id="UP001501442">
    <property type="component" value="Unassembled WGS sequence"/>
</dbReference>
<dbReference type="InterPro" id="IPR036162">
    <property type="entry name" value="Resolvase-like_N_sf"/>
</dbReference>
<dbReference type="InterPro" id="IPR006119">
    <property type="entry name" value="Resolv_N"/>
</dbReference>
<dbReference type="InterPro" id="IPR048046">
    <property type="entry name" value="Transpos_IS607"/>
</dbReference>
<proteinExistence type="predicted"/>
<dbReference type="PANTHER" id="PTHR36172">
    <property type="match status" value="1"/>
</dbReference>
<dbReference type="SUPFAM" id="SSF53041">
    <property type="entry name" value="Resolvase-like"/>
    <property type="match status" value="1"/>
</dbReference>
<evidence type="ECO:0000313" key="2">
    <source>
        <dbReference type="EMBL" id="GAA4625095.1"/>
    </source>
</evidence>
<dbReference type="InterPro" id="IPR051491">
    <property type="entry name" value="Recombinase/Transposase-rel"/>
</dbReference>
<sequence length="217" mass="23737">MGMVANCRSLTVHDCARCDFGYTMLLGVNSTEWARVQRIGPCAAYRWFRQGTLPIPAQRGPRTTVVNIYTVAAPDAVGGLGLYAHVSSHDQKPDLERRVARLSQWAAKEEHRVVRVESEIASGINGSRSKARLRLAGSDVTTIVVEYADRLGWMDVELVEAALVGHGRRPMALDDGAVEDDLVRNMGQALTSLFARPCGRRSARNRAGTVLEAARHG</sequence>
<evidence type="ECO:0000259" key="1">
    <source>
        <dbReference type="SMART" id="SM00857"/>
    </source>
</evidence>
<dbReference type="EMBL" id="BAABHK010000003">
    <property type="protein sequence ID" value="GAA4625095.1"/>
    <property type="molecule type" value="Genomic_DNA"/>
</dbReference>
<feature type="domain" description="Resolvase/invertase-type recombinase catalytic" evidence="1">
    <location>
        <begin position="80"/>
        <end position="215"/>
    </location>
</feature>
<dbReference type="Pfam" id="PF00239">
    <property type="entry name" value="Resolvase"/>
    <property type="match status" value="1"/>
</dbReference>
<evidence type="ECO:0000313" key="3">
    <source>
        <dbReference type="Proteomes" id="UP001501442"/>
    </source>
</evidence>
<organism evidence="2 3">
    <name type="scientific">Actinoallomurus vinaceus</name>
    <dbReference type="NCBI Taxonomy" id="1080074"/>
    <lineage>
        <taxon>Bacteria</taxon>
        <taxon>Bacillati</taxon>
        <taxon>Actinomycetota</taxon>
        <taxon>Actinomycetes</taxon>
        <taxon>Streptosporangiales</taxon>
        <taxon>Thermomonosporaceae</taxon>
        <taxon>Actinoallomurus</taxon>
    </lineage>
</organism>
<accession>A0ABP8UA14</accession>
<dbReference type="SMART" id="SM00857">
    <property type="entry name" value="Resolvase"/>
    <property type="match status" value="1"/>
</dbReference>
<dbReference type="NCBIfam" id="NF033518">
    <property type="entry name" value="transpos_IS607"/>
    <property type="match status" value="1"/>
</dbReference>
<protein>
    <submittedName>
        <fullName evidence="2">IS607-like element IS1535 family transposase</fullName>
    </submittedName>
</protein>
<comment type="caution">
    <text evidence="2">The sequence shown here is derived from an EMBL/GenBank/DDBJ whole genome shotgun (WGS) entry which is preliminary data.</text>
</comment>